<dbReference type="InterPro" id="IPR005531">
    <property type="entry name" value="Asp23"/>
</dbReference>
<dbReference type="KEGG" id="ccel:CCDG5_1049"/>
<dbReference type="PANTHER" id="PTHR34297:SF1">
    <property type="entry name" value="ASP23_GLS24 FAMILY ENVELOPE STRESS RESPONSE PROTEIN"/>
    <property type="match status" value="1"/>
</dbReference>
<name>A0A078KKF6_9FIRM</name>
<dbReference type="EMBL" id="LM995447">
    <property type="protein sequence ID" value="CDZ24166.1"/>
    <property type="molecule type" value="Genomic_DNA"/>
</dbReference>
<dbReference type="Proteomes" id="UP000032431">
    <property type="component" value="Chromosome I"/>
</dbReference>
<keyword evidence="3" id="KW-1185">Reference proteome</keyword>
<dbReference type="OrthoDB" id="9793465at2"/>
<proteinExistence type="inferred from homology"/>
<dbReference type="STRING" id="29343.CCDG5_1049"/>
<comment type="similarity">
    <text evidence="1">Belongs to the asp23 family.</text>
</comment>
<accession>A0A078KKF6</accession>
<organism evidence="2 3">
    <name type="scientific">[Clostridium] cellulosi</name>
    <dbReference type="NCBI Taxonomy" id="29343"/>
    <lineage>
        <taxon>Bacteria</taxon>
        <taxon>Bacillati</taxon>
        <taxon>Bacillota</taxon>
        <taxon>Clostridia</taxon>
        <taxon>Eubacteriales</taxon>
        <taxon>Oscillospiraceae</taxon>
        <taxon>Oscillospiraceae incertae sedis</taxon>
    </lineage>
</organism>
<dbReference type="Pfam" id="PF03780">
    <property type="entry name" value="Asp23"/>
    <property type="match status" value="1"/>
</dbReference>
<dbReference type="HOGENOM" id="CLU_113198_4_1_9"/>
<evidence type="ECO:0000256" key="1">
    <source>
        <dbReference type="ARBA" id="ARBA00005721"/>
    </source>
</evidence>
<dbReference type="PANTHER" id="PTHR34297">
    <property type="entry name" value="HYPOTHETICAL CYTOSOLIC PROTEIN-RELATED"/>
    <property type="match status" value="1"/>
</dbReference>
<dbReference type="PATRIC" id="fig|29343.3.peg.1106"/>
<evidence type="ECO:0000313" key="3">
    <source>
        <dbReference type="Proteomes" id="UP000032431"/>
    </source>
</evidence>
<protein>
    <recommendedName>
        <fullName evidence="4">Alkaline shock protein</fullName>
    </recommendedName>
</protein>
<reference evidence="3" key="1">
    <citation type="submission" date="2014-07" db="EMBL/GenBank/DDBJ databases">
        <authorList>
            <person name="Wibberg D."/>
        </authorList>
    </citation>
    <scope>NUCLEOTIDE SEQUENCE [LARGE SCALE GENOMIC DNA]</scope>
    <source>
        <strain evidence="3">DG5</strain>
    </source>
</reference>
<sequence length="124" mass="13395">MIEKNYTETGSLKISENVLAAIAANAAKEIKGVAGLLLRPIPENIGIFHKKKVDKGIRLSVKDGEAVIDIYVSIYNGVKIPETSEQIQAKVKEAVQNMTGITVSKVNVHISSLVIAEPEANQNQ</sequence>
<evidence type="ECO:0000313" key="2">
    <source>
        <dbReference type="EMBL" id="CDZ24166.1"/>
    </source>
</evidence>
<gene>
    <name evidence="2" type="ORF">CCDG5_1049</name>
</gene>
<evidence type="ECO:0008006" key="4">
    <source>
        <dbReference type="Google" id="ProtNLM"/>
    </source>
</evidence>
<dbReference type="AlphaFoldDB" id="A0A078KKF6"/>